<dbReference type="InterPro" id="IPR002316">
    <property type="entry name" value="Pro-tRNA-ligase_IIa"/>
</dbReference>
<dbReference type="GO" id="GO:0006433">
    <property type="term" value="P:prolyl-tRNA aminoacylation"/>
    <property type="evidence" value="ECO:0007669"/>
    <property type="project" value="UniProtKB-UniRule"/>
</dbReference>
<evidence type="ECO:0000256" key="9">
    <source>
        <dbReference type="ARBA" id="ARBA00047671"/>
    </source>
</evidence>
<dbReference type="Pfam" id="PF00587">
    <property type="entry name" value="tRNA-synt_2b"/>
    <property type="match status" value="1"/>
</dbReference>
<dbReference type="CDD" id="cd04334">
    <property type="entry name" value="ProRS-INS"/>
    <property type="match status" value="1"/>
</dbReference>
<dbReference type="PANTHER" id="PTHR42753">
    <property type="entry name" value="MITOCHONDRIAL RIBOSOME PROTEIN L39/PROLYL-TRNA LIGASE FAMILY MEMBER"/>
    <property type="match status" value="1"/>
</dbReference>
<dbReference type="Gene3D" id="3.40.50.800">
    <property type="entry name" value="Anticodon-binding domain"/>
    <property type="match status" value="1"/>
</dbReference>
<evidence type="ECO:0000256" key="2">
    <source>
        <dbReference type="ARBA" id="ARBA00011738"/>
    </source>
</evidence>
<feature type="domain" description="Aminoacyl-transfer RNA synthetases class-II family profile" evidence="11">
    <location>
        <begin position="33"/>
        <end position="463"/>
    </location>
</feature>
<dbReference type="InterPro" id="IPR004154">
    <property type="entry name" value="Anticodon-bd"/>
</dbReference>
<dbReference type="GO" id="GO:0005524">
    <property type="term" value="F:ATP binding"/>
    <property type="evidence" value="ECO:0007669"/>
    <property type="project" value="UniProtKB-UniRule"/>
</dbReference>
<dbReference type="InterPro" id="IPR023717">
    <property type="entry name" value="Pro-tRNA-Synthase_IIa_type1"/>
</dbReference>
<evidence type="ECO:0000256" key="3">
    <source>
        <dbReference type="ARBA" id="ARBA00022490"/>
    </source>
</evidence>
<dbReference type="NCBIfam" id="NF006625">
    <property type="entry name" value="PRK09194.1"/>
    <property type="match status" value="1"/>
</dbReference>
<reference evidence="12" key="1">
    <citation type="journal article" date="2014" name="Int. J. Syst. Evol. Microbiol.">
        <title>Complete genome sequence of Corynebacterium casei LMG S-19264T (=DSM 44701T), isolated from a smear-ripened cheese.</title>
        <authorList>
            <consortium name="US DOE Joint Genome Institute (JGI-PGF)"/>
            <person name="Walter F."/>
            <person name="Albersmeier A."/>
            <person name="Kalinowski J."/>
            <person name="Ruckert C."/>
        </authorList>
    </citation>
    <scope>NUCLEOTIDE SEQUENCE</scope>
    <source>
        <strain evidence="12">JCM 5069</strain>
    </source>
</reference>
<name>A0A919LAE3_9ACTN</name>
<keyword evidence="8 10" id="KW-0030">Aminoacyl-tRNA synthetase</keyword>
<dbReference type="NCBIfam" id="TIGR00409">
    <property type="entry name" value="proS_fam_II"/>
    <property type="match status" value="1"/>
</dbReference>
<dbReference type="Proteomes" id="UP000603708">
    <property type="component" value="Unassembled WGS sequence"/>
</dbReference>
<gene>
    <name evidence="10 12" type="primary">proS</name>
    <name evidence="12" type="ORF">GCM10018793_69700</name>
</gene>
<dbReference type="InterPro" id="IPR002314">
    <property type="entry name" value="aa-tRNA-synt_IIb"/>
</dbReference>
<dbReference type="SUPFAM" id="SSF55826">
    <property type="entry name" value="YbaK/ProRS associated domain"/>
    <property type="match status" value="1"/>
</dbReference>
<evidence type="ECO:0000256" key="8">
    <source>
        <dbReference type="ARBA" id="ARBA00023146"/>
    </source>
</evidence>
<evidence type="ECO:0000259" key="11">
    <source>
        <dbReference type="PROSITE" id="PS50862"/>
    </source>
</evidence>
<reference evidence="12" key="2">
    <citation type="submission" date="2020-09" db="EMBL/GenBank/DDBJ databases">
        <authorList>
            <person name="Sun Q."/>
            <person name="Ohkuma M."/>
        </authorList>
    </citation>
    <scope>NUCLEOTIDE SEQUENCE</scope>
    <source>
        <strain evidence="12">JCM 5069</strain>
    </source>
</reference>
<comment type="domain">
    <text evidence="10">Consists of three domains: the N-terminal catalytic domain, the editing domain and the C-terminal anticodon-binding domain.</text>
</comment>
<comment type="subunit">
    <text evidence="2 10">Homodimer.</text>
</comment>
<comment type="caution">
    <text evidence="12">The sequence shown here is derived from an EMBL/GenBank/DDBJ whole genome shotgun (WGS) entry which is preliminary data.</text>
</comment>
<keyword evidence="7 10" id="KW-0648">Protein biosynthesis</keyword>
<dbReference type="InterPro" id="IPR004500">
    <property type="entry name" value="Pro-tRNA-synth_IIa_bac-type"/>
</dbReference>
<evidence type="ECO:0000256" key="6">
    <source>
        <dbReference type="ARBA" id="ARBA00022840"/>
    </source>
</evidence>
<dbReference type="GO" id="GO:0005829">
    <property type="term" value="C:cytosol"/>
    <property type="evidence" value="ECO:0007669"/>
    <property type="project" value="TreeGrafter"/>
</dbReference>
<sequence length="568" mass="61842">MLWSQLYAPTLREDPADADAASHRLLLRGAFARQLMAGHYSLLPLGMRVHRKISGILREEMESIGGQQFVLPALHPAEIWRRTGRWEVMGEEMFRLRDRKGAELGLGMTHEEIFTTLSQELRSYRSLPQIWYQFQTKFRDEARPRSGLLRLREFTMKDSYSFDVDEAGLERSFGLHHDAYQRFFARIGLPVIPVQASSGSMGGNNSTEFMSASSAGEDLVARCPSCGYAANAEKAVAALPEIEDPAGPDAPEPFETPGVHGIEQLAETFDIPAERLIRTLVYVVDGEPVLVLLRGDHDLMEQKLSDALGAVSVRRADPEETTRALGNNAGSLGAVGVTKVRVIADEALLGRSGLTTGANTEGVHLRGVDVGRDISVAQWAPLRAVAEGEPCAECGTALEVLRTVEVGHIFKLGRKYTETMGVRVLGQDGERIAPVMGSYGIGIERAMASVVEAHHDDRGIVWPVSVAPFEVAVVVLGQGADVTRAAQDLYARLRGEGVDVLLDDRDERPGVKFRDVELIGLPCRVTVGARGLAEGRVEVTVRSTGETTTVPVDEVVGHVRSLLADLAV</sequence>
<keyword evidence="6 10" id="KW-0067">ATP-binding</keyword>
<dbReference type="SUPFAM" id="SSF52954">
    <property type="entry name" value="Class II aaRS ABD-related"/>
    <property type="match status" value="1"/>
</dbReference>
<dbReference type="PANTHER" id="PTHR42753:SF2">
    <property type="entry name" value="PROLINE--TRNA LIGASE"/>
    <property type="match status" value="1"/>
</dbReference>
<keyword evidence="5 10" id="KW-0547">Nucleotide-binding</keyword>
<dbReference type="InterPro" id="IPR036621">
    <property type="entry name" value="Anticodon-bd_dom_sf"/>
</dbReference>
<accession>A0A919LAE3</accession>
<keyword evidence="13" id="KW-1185">Reference proteome</keyword>
<comment type="function">
    <text evidence="10">Catalyzes the attachment of proline to tRNA(Pro) in a two-step reaction: proline is first activated by ATP to form Pro-AMP and then transferred to the acceptor end of tRNA(Pro). As ProRS can inadvertently accommodate and process non-cognate amino acids such as alanine and cysteine, to avoid such errors it has two additional distinct editing activities against alanine. One activity is designated as 'pretransfer' editing and involves the tRNA(Pro)-independent hydrolysis of activated Ala-AMP. The other activity is designated 'posttransfer' editing and involves deacylation of mischarged Ala-tRNA(Pro). The misacylated Cys-tRNA(Pro) is not edited by ProRS.</text>
</comment>
<dbReference type="InterPro" id="IPR036754">
    <property type="entry name" value="YbaK/aa-tRNA-synt-asso_dom_sf"/>
</dbReference>
<comment type="subcellular location">
    <subcellularLocation>
        <location evidence="1 10">Cytoplasm</location>
    </subcellularLocation>
</comment>
<dbReference type="SUPFAM" id="SSF55681">
    <property type="entry name" value="Class II aaRS and biotin synthetases"/>
    <property type="match status" value="1"/>
</dbReference>
<dbReference type="InterPro" id="IPR006195">
    <property type="entry name" value="aa-tRNA-synth_II"/>
</dbReference>
<dbReference type="CDD" id="cd00861">
    <property type="entry name" value="ProRS_anticodon_short"/>
    <property type="match status" value="1"/>
</dbReference>
<dbReference type="Gene3D" id="3.30.930.10">
    <property type="entry name" value="Bira Bifunctional Protein, Domain 2"/>
    <property type="match status" value="2"/>
</dbReference>
<dbReference type="GO" id="GO:0004827">
    <property type="term" value="F:proline-tRNA ligase activity"/>
    <property type="evidence" value="ECO:0007669"/>
    <property type="project" value="UniProtKB-UniRule"/>
</dbReference>
<dbReference type="EMBL" id="BNCD01000042">
    <property type="protein sequence ID" value="GHH88764.1"/>
    <property type="molecule type" value="Genomic_DNA"/>
</dbReference>
<evidence type="ECO:0000313" key="12">
    <source>
        <dbReference type="EMBL" id="GHH88764.1"/>
    </source>
</evidence>
<dbReference type="GO" id="GO:0002161">
    <property type="term" value="F:aminoacyl-tRNA deacylase activity"/>
    <property type="evidence" value="ECO:0007669"/>
    <property type="project" value="InterPro"/>
</dbReference>
<protein>
    <recommendedName>
        <fullName evidence="10">Proline--tRNA ligase</fullName>
        <ecNumber evidence="10">6.1.1.15</ecNumber>
    </recommendedName>
    <alternativeName>
        <fullName evidence="10">Prolyl-tRNA synthetase</fullName>
        <shortName evidence="10">ProRS</shortName>
    </alternativeName>
</protein>
<comment type="similarity">
    <text evidence="10">Belongs to the class-II aminoacyl-tRNA synthetase family. ProS type 1 subfamily.</text>
</comment>
<dbReference type="InterPro" id="IPR045864">
    <property type="entry name" value="aa-tRNA-synth_II/BPL/LPL"/>
</dbReference>
<evidence type="ECO:0000313" key="13">
    <source>
        <dbReference type="Proteomes" id="UP000603708"/>
    </source>
</evidence>
<dbReference type="InterPro" id="IPR007214">
    <property type="entry name" value="YbaK/aa-tRNA-synth-assoc-dom"/>
</dbReference>
<dbReference type="PRINTS" id="PR01046">
    <property type="entry name" value="TRNASYNTHPRO"/>
</dbReference>
<keyword evidence="4 10" id="KW-0436">Ligase</keyword>
<evidence type="ECO:0000256" key="10">
    <source>
        <dbReference type="HAMAP-Rule" id="MF_01569"/>
    </source>
</evidence>
<dbReference type="Pfam" id="PF04073">
    <property type="entry name" value="tRNA_edit"/>
    <property type="match status" value="1"/>
</dbReference>
<keyword evidence="3 10" id="KW-0963">Cytoplasm</keyword>
<dbReference type="HAMAP" id="MF_01569">
    <property type="entry name" value="Pro_tRNA_synth_type1"/>
    <property type="match status" value="1"/>
</dbReference>
<proteinExistence type="inferred from homology"/>
<dbReference type="PROSITE" id="PS50862">
    <property type="entry name" value="AA_TRNA_LIGASE_II"/>
    <property type="match status" value="1"/>
</dbReference>
<organism evidence="12 13">
    <name type="scientific">Streptomyces sulfonofaciens</name>
    <dbReference type="NCBI Taxonomy" id="68272"/>
    <lineage>
        <taxon>Bacteria</taxon>
        <taxon>Bacillati</taxon>
        <taxon>Actinomycetota</taxon>
        <taxon>Actinomycetes</taxon>
        <taxon>Kitasatosporales</taxon>
        <taxon>Streptomycetaceae</taxon>
        <taxon>Streptomyces</taxon>
    </lineage>
</organism>
<dbReference type="Pfam" id="PF03129">
    <property type="entry name" value="HGTP_anticodon"/>
    <property type="match status" value="1"/>
</dbReference>
<dbReference type="Gene3D" id="3.90.960.10">
    <property type="entry name" value="YbaK/aminoacyl-tRNA synthetase-associated domain"/>
    <property type="match status" value="1"/>
</dbReference>
<evidence type="ECO:0000256" key="1">
    <source>
        <dbReference type="ARBA" id="ARBA00004496"/>
    </source>
</evidence>
<dbReference type="AlphaFoldDB" id="A0A919LAE3"/>
<comment type="catalytic activity">
    <reaction evidence="9 10">
        <text>tRNA(Pro) + L-proline + ATP = L-prolyl-tRNA(Pro) + AMP + diphosphate</text>
        <dbReference type="Rhea" id="RHEA:14305"/>
        <dbReference type="Rhea" id="RHEA-COMP:9700"/>
        <dbReference type="Rhea" id="RHEA-COMP:9702"/>
        <dbReference type="ChEBI" id="CHEBI:30616"/>
        <dbReference type="ChEBI" id="CHEBI:33019"/>
        <dbReference type="ChEBI" id="CHEBI:60039"/>
        <dbReference type="ChEBI" id="CHEBI:78442"/>
        <dbReference type="ChEBI" id="CHEBI:78532"/>
        <dbReference type="ChEBI" id="CHEBI:456215"/>
        <dbReference type="EC" id="6.1.1.15"/>
    </reaction>
</comment>
<evidence type="ECO:0000256" key="4">
    <source>
        <dbReference type="ARBA" id="ARBA00022598"/>
    </source>
</evidence>
<evidence type="ECO:0000256" key="7">
    <source>
        <dbReference type="ARBA" id="ARBA00022917"/>
    </source>
</evidence>
<dbReference type="InterPro" id="IPR044140">
    <property type="entry name" value="ProRS_anticodon_short"/>
</dbReference>
<evidence type="ECO:0000256" key="5">
    <source>
        <dbReference type="ARBA" id="ARBA00022741"/>
    </source>
</evidence>
<dbReference type="RefSeq" id="WP_189939095.1">
    <property type="nucleotide sequence ID" value="NZ_BNCD01000042.1"/>
</dbReference>
<dbReference type="InterPro" id="IPR050062">
    <property type="entry name" value="Pro-tRNA_synthetase"/>
</dbReference>
<dbReference type="EC" id="6.1.1.15" evidence="10"/>